<dbReference type="AlphaFoldDB" id="A0A4Z1NX72"/>
<feature type="compositionally biased region" description="Basic and acidic residues" evidence="2">
    <location>
        <begin position="391"/>
        <end position="400"/>
    </location>
</feature>
<accession>A0A4Z1NX72</accession>
<feature type="compositionally biased region" description="Low complexity" evidence="2">
    <location>
        <begin position="262"/>
        <end position="272"/>
    </location>
</feature>
<evidence type="ECO:0000313" key="4">
    <source>
        <dbReference type="Proteomes" id="UP000298493"/>
    </source>
</evidence>
<evidence type="ECO:0000256" key="1">
    <source>
        <dbReference type="SAM" id="Coils"/>
    </source>
</evidence>
<proteinExistence type="predicted"/>
<feature type="compositionally biased region" description="Basic and acidic residues" evidence="2">
    <location>
        <begin position="345"/>
        <end position="354"/>
    </location>
</feature>
<name>A0A4Z1NX72_9PEZI</name>
<feature type="compositionally biased region" description="Polar residues" evidence="2">
    <location>
        <begin position="373"/>
        <end position="386"/>
    </location>
</feature>
<feature type="compositionally biased region" description="Polar residues" evidence="2">
    <location>
        <begin position="111"/>
        <end position="121"/>
    </location>
</feature>
<feature type="region of interest" description="Disordered" evidence="2">
    <location>
        <begin position="231"/>
        <end position="409"/>
    </location>
</feature>
<reference evidence="3 4" key="1">
    <citation type="submission" date="2019-04" db="EMBL/GenBank/DDBJ databases">
        <title>High contiguity whole genome sequence and gene annotation resource for two Venturia nashicola isolates.</title>
        <authorList>
            <person name="Prokchorchik M."/>
            <person name="Won K."/>
            <person name="Lee Y."/>
            <person name="Choi E.D."/>
            <person name="Segonzac C."/>
            <person name="Sohn K.H."/>
        </authorList>
    </citation>
    <scope>NUCLEOTIDE SEQUENCE [LARGE SCALE GENOMIC DNA]</scope>
    <source>
        <strain evidence="3 4">PRI2</strain>
    </source>
</reference>
<dbReference type="STRING" id="86259.A0A4Z1NX72"/>
<feature type="compositionally biased region" description="Basic and acidic residues" evidence="2">
    <location>
        <begin position="319"/>
        <end position="336"/>
    </location>
</feature>
<dbReference type="InterPro" id="IPR001005">
    <property type="entry name" value="SANT/Myb"/>
</dbReference>
<dbReference type="EMBL" id="SNSC02000010">
    <property type="protein sequence ID" value="TID20617.1"/>
    <property type="molecule type" value="Genomic_DNA"/>
</dbReference>
<feature type="coiled-coil region" evidence="1">
    <location>
        <begin position="591"/>
        <end position="642"/>
    </location>
</feature>
<feature type="region of interest" description="Disordered" evidence="2">
    <location>
        <begin position="53"/>
        <end position="169"/>
    </location>
</feature>
<feature type="compositionally biased region" description="Basic and acidic residues" evidence="2">
    <location>
        <begin position="83"/>
        <end position="93"/>
    </location>
</feature>
<keyword evidence="4" id="KW-1185">Reference proteome</keyword>
<evidence type="ECO:0000313" key="3">
    <source>
        <dbReference type="EMBL" id="TID20617.1"/>
    </source>
</evidence>
<dbReference type="CDD" id="cd00167">
    <property type="entry name" value="SANT"/>
    <property type="match status" value="1"/>
</dbReference>
<dbReference type="Proteomes" id="UP000298493">
    <property type="component" value="Unassembled WGS sequence"/>
</dbReference>
<feature type="region of interest" description="Disordered" evidence="2">
    <location>
        <begin position="1"/>
        <end position="41"/>
    </location>
</feature>
<dbReference type="Pfam" id="PF07750">
    <property type="entry name" value="GcrA"/>
    <property type="match status" value="1"/>
</dbReference>
<organism evidence="3 4">
    <name type="scientific">Venturia nashicola</name>
    <dbReference type="NCBI Taxonomy" id="86259"/>
    <lineage>
        <taxon>Eukaryota</taxon>
        <taxon>Fungi</taxon>
        <taxon>Dikarya</taxon>
        <taxon>Ascomycota</taxon>
        <taxon>Pezizomycotina</taxon>
        <taxon>Dothideomycetes</taxon>
        <taxon>Pleosporomycetidae</taxon>
        <taxon>Venturiales</taxon>
        <taxon>Venturiaceae</taxon>
        <taxon>Venturia</taxon>
    </lineage>
</organism>
<feature type="compositionally biased region" description="Low complexity" evidence="2">
    <location>
        <begin position="290"/>
        <end position="300"/>
    </location>
</feature>
<dbReference type="InterPro" id="IPR011681">
    <property type="entry name" value="GcrA"/>
</dbReference>
<feature type="compositionally biased region" description="Polar residues" evidence="2">
    <location>
        <begin position="133"/>
        <end position="145"/>
    </location>
</feature>
<evidence type="ECO:0000256" key="2">
    <source>
        <dbReference type="SAM" id="MobiDB-lite"/>
    </source>
</evidence>
<keyword evidence="1" id="KW-0175">Coiled coil</keyword>
<sequence>MSPPPSSIPPPDGTPDRPAPANDSTSSRKSVHFKDPIATESAGLLSLAVANKARGRPKGKLMRPSSFPAPISLKKPSPPLPVKETRRSERVQVEEENASLKRPSLRKSLSDAQTSSPNTNDNGERRSGRSRSNVATYNDTQNTRASAGYKRPEADVATLPAKAHKVDEPQLPPTKTKIVWTEEEIALLKRLHREGLTVQEMIKHFDGRSYSAIIGRYTKLKLGPVNRASENLDIKNKRKRKTTAEEPTSVSSAKRRRANERSVSSSPSSQRSKPAAMPVTSPVQLTRNRSSNPPASSSPSTFRRIENPSKQNSALSPAHRKEPPCLVEGERPEEPARATNPVKNRALEENKATDEQEEDDSDTPEAQAHALIQENNESDGGNSPASGSDDDAYRKDRDDSTLDMDDDDPDAPLMHRLFHQFAKLKEVVVSVISLQAHVDELDLHRPVESPFEDFDTLRRKVRMSYKALLNPSTEEDAVAAPRTIKKGITKLQRLVKDLDPDAATVRRRQGLLKNIYAFVFPDLLKILATASYSLLVRTESDEDIVSSDLMGLIDITRCVTSLGSRAFKWKTKVDSDLALVKPVKNEIVAPLKKILREFEKHRYRLEAEEEETGRKLRRSQEVKRLRAEREIERERIAKLASKEDRMRVLYMWRANVESDLVRRFERLAMPNLRRRDRLYPLDANGQPFEREAVFKPRLSVPHMDRPSADDDDEDWTEEELEALQEGLAEIPHDELFWKKFYREYCHYRRNDDGSRGGPLRDRTVAEILKEMVRFRGYSIEDEAELPEWLLDIPDMDLVPFL</sequence>
<protein>
    <submittedName>
        <fullName evidence="3">Guanine nucleotide-binding 3-like</fullName>
    </submittedName>
</protein>
<feature type="compositionally biased region" description="Pro residues" evidence="2">
    <location>
        <begin position="1"/>
        <end position="13"/>
    </location>
</feature>
<gene>
    <name evidence="3" type="ORF">E6O75_ATG05381</name>
</gene>
<comment type="caution">
    <text evidence="3">The sequence shown here is derived from an EMBL/GenBank/DDBJ whole genome shotgun (WGS) entry which is preliminary data.</text>
</comment>